<feature type="transmembrane region" description="Helical" evidence="6">
    <location>
        <begin position="47"/>
        <end position="67"/>
    </location>
</feature>
<feature type="transmembrane region" description="Helical" evidence="6">
    <location>
        <begin position="126"/>
        <end position="145"/>
    </location>
</feature>
<feature type="transmembrane region" description="Helical" evidence="6">
    <location>
        <begin position="220"/>
        <end position="243"/>
    </location>
</feature>
<organism evidence="7">
    <name type="scientific">Heterosigma akashiwo</name>
    <name type="common">Chromophytic alga</name>
    <name type="synonym">Heterosigma carterae</name>
    <dbReference type="NCBI Taxonomy" id="2829"/>
    <lineage>
        <taxon>Eukaryota</taxon>
        <taxon>Sar</taxon>
        <taxon>Stramenopiles</taxon>
        <taxon>Ochrophyta</taxon>
        <taxon>Raphidophyceae</taxon>
        <taxon>Chattonellales</taxon>
        <taxon>Chattonellaceae</taxon>
        <taxon>Heterosigma</taxon>
    </lineage>
</organism>
<reference evidence="7" key="1">
    <citation type="submission" date="2021-01" db="EMBL/GenBank/DDBJ databases">
        <authorList>
            <person name="Corre E."/>
            <person name="Pelletier E."/>
            <person name="Niang G."/>
            <person name="Scheremetjew M."/>
            <person name="Finn R."/>
            <person name="Kale V."/>
            <person name="Holt S."/>
            <person name="Cochrane G."/>
            <person name="Meng A."/>
            <person name="Brown T."/>
            <person name="Cohen L."/>
        </authorList>
    </citation>
    <scope>NUCLEOTIDE SEQUENCE</scope>
    <source>
        <strain evidence="7">CCMP3107</strain>
    </source>
</reference>
<dbReference type="PANTHER" id="PTHR23112:SF0">
    <property type="entry name" value="TRANSMEMBRANE PROTEIN 116"/>
    <property type="match status" value="1"/>
</dbReference>
<evidence type="ECO:0000256" key="2">
    <source>
        <dbReference type="ARBA" id="ARBA00022692"/>
    </source>
</evidence>
<evidence type="ECO:0000256" key="5">
    <source>
        <dbReference type="SAM" id="Coils"/>
    </source>
</evidence>
<evidence type="ECO:0000256" key="3">
    <source>
        <dbReference type="ARBA" id="ARBA00022989"/>
    </source>
</evidence>
<dbReference type="Gene3D" id="1.20.1070.10">
    <property type="entry name" value="Rhodopsin 7-helix transmembrane proteins"/>
    <property type="match status" value="1"/>
</dbReference>
<keyword evidence="5" id="KW-0175">Coiled coil</keyword>
<accession>A0A6S9G8I7</accession>
<keyword evidence="4 6" id="KW-0472">Membrane</keyword>
<comment type="subcellular location">
    <subcellularLocation>
        <location evidence="1">Membrane</location>
        <topology evidence="1">Multi-pass membrane protein</topology>
    </subcellularLocation>
</comment>
<evidence type="ECO:0000313" key="7">
    <source>
        <dbReference type="EMBL" id="CAE0626762.1"/>
    </source>
</evidence>
<dbReference type="SUPFAM" id="SSF81321">
    <property type="entry name" value="Family A G protein-coupled receptor-like"/>
    <property type="match status" value="1"/>
</dbReference>
<dbReference type="AlphaFoldDB" id="A0A6S9G8I7"/>
<dbReference type="PANTHER" id="PTHR23112">
    <property type="entry name" value="G PROTEIN-COUPLED RECEPTOR 157-RELATED"/>
    <property type="match status" value="1"/>
</dbReference>
<dbReference type="GO" id="GO:0005886">
    <property type="term" value="C:plasma membrane"/>
    <property type="evidence" value="ECO:0007669"/>
    <property type="project" value="TreeGrafter"/>
</dbReference>
<feature type="transmembrane region" description="Helical" evidence="6">
    <location>
        <begin position="165"/>
        <end position="189"/>
    </location>
</feature>
<evidence type="ECO:0000256" key="6">
    <source>
        <dbReference type="SAM" id="Phobius"/>
    </source>
</evidence>
<dbReference type="GO" id="GO:0007189">
    <property type="term" value="P:adenylate cyclase-activating G protein-coupled receptor signaling pathway"/>
    <property type="evidence" value="ECO:0007669"/>
    <property type="project" value="TreeGrafter"/>
</dbReference>
<feature type="coiled-coil region" evidence="5">
    <location>
        <begin position="339"/>
        <end position="401"/>
    </location>
</feature>
<keyword evidence="3 6" id="KW-1133">Transmembrane helix</keyword>
<proteinExistence type="predicted"/>
<protein>
    <recommendedName>
        <fullName evidence="8">G-protein coupled receptors family 1 profile domain-containing protein</fullName>
    </recommendedName>
</protein>
<name>A0A6S9G8I7_HETAK</name>
<dbReference type="GO" id="GO:0004930">
    <property type="term" value="F:G protein-coupled receptor activity"/>
    <property type="evidence" value="ECO:0007669"/>
    <property type="project" value="TreeGrafter"/>
</dbReference>
<evidence type="ECO:0008006" key="8">
    <source>
        <dbReference type="Google" id="ProtNLM"/>
    </source>
</evidence>
<feature type="transmembrane region" description="Helical" evidence="6">
    <location>
        <begin position="87"/>
        <end position="114"/>
    </location>
</feature>
<evidence type="ECO:0000256" key="4">
    <source>
        <dbReference type="ARBA" id="ARBA00023136"/>
    </source>
</evidence>
<feature type="transmembrane region" description="Helical" evidence="6">
    <location>
        <begin position="6"/>
        <end position="26"/>
    </location>
</feature>
<gene>
    <name evidence="7" type="ORF">HAKA00212_LOCUS5438</name>
</gene>
<dbReference type="CDD" id="cd00637">
    <property type="entry name" value="7tm_classA_rhodopsin-like"/>
    <property type="match status" value="1"/>
</dbReference>
<dbReference type="EMBL" id="HBIU01012122">
    <property type="protein sequence ID" value="CAE0626762.1"/>
    <property type="molecule type" value="Transcribed_RNA"/>
</dbReference>
<sequence>MREVVAVYLWGSMFILLAGMWMFYNVTKMMFFGDDRKSLKDILKNPVLVAWYLLLPPNMVMSFVYFLEHGRQLIQNIESTAGPLCTFVAFWAISAVVSLNGSSITIAFVTFRLVKRGKKPELKIILIGNAIAWLVGLALATVFLTGNSIGPYQGLYCCVKEEQYYGYRVALIFTTFVVSISTQSAFYILSFLEIKKTEGGGLQSSGGSAKKASSVIMKRGLEMVGVFYLCWFVIAVNSFIAYSGSHPNVWSGCIGAWLAKMNPLLHCTMMYRNLKRIKKISLTNAASSAIGSSVGDEDSEAFVKNRVEELHAMTESLEGAVKKLGGSQAAVSVSVEGIKNDMTLQFAGLRKALQGLEEKLESGVPAPASAAALSPVRVKADTDLRQQVLMLQEQNRSLEQRLVQAYKMAQGRSPAPTDAEEA</sequence>
<keyword evidence="2 6" id="KW-0812">Transmembrane</keyword>
<evidence type="ECO:0000256" key="1">
    <source>
        <dbReference type="ARBA" id="ARBA00004141"/>
    </source>
</evidence>